<keyword evidence="1" id="KW-1133">Transmembrane helix</keyword>
<name>A0ABY3YN55_9FLAO</name>
<evidence type="ECO:0000313" key="3">
    <source>
        <dbReference type="Proteomes" id="UP000829476"/>
    </source>
</evidence>
<dbReference type="RefSeq" id="WP_242937614.1">
    <property type="nucleotide sequence ID" value="NZ_CP094326.1"/>
</dbReference>
<dbReference type="InterPro" id="IPR052894">
    <property type="entry name" value="AsmA-related"/>
</dbReference>
<keyword evidence="1" id="KW-0472">Membrane</keyword>
<keyword evidence="3" id="KW-1185">Reference proteome</keyword>
<sequence length="882" mass="95505">MKARKILKITAVVVFVLVAILVAAPFVFEGKIKDMVKETVNKNLNAEFDFSDVSLSFFKSFPQATVVVKDVSIVNKQPFEGDTLFVANTVSASMSVKELFKGGSEPMVVRSFSIDGAGVNVKVDKEGNANYDIAKEATPTSSGEHSGSGEGFQLSLEAYRISESTISYEDASSNMNFLIDRLNHSGSGDLSAAVLEFDTDTEALVSFAFDSIQYLNKNSLKLDAVIGIDLNENKYTFLDNKAFVNQLPLIFDGFVKLNEENQEVDVTFKTPSSDFKNFLAVIPEAYSKNIENVETQGNFEVEGFFKGVVDDTHIPAFDIQIASENASFKYPDLPKSVQDINLKTIIANKSGLVKDTYVNIEKLSFRIDQDRFSAQSYISNITENPNVKASVRGTLNLANLSQAYPVEMDTPLKGILKADIRTAFDMATIENEQYEKTQNEGSLVLSGFEYASNEMKHPVAISEADVAFNPETVALNKFDAKTGSTDISASGIIENLLGFMFNDENVKGDFTLTSDNFVLNDFMVSGESESSSGGDKEEGDTDEQIKIPSFLDATIKANAATVVYDNLKLKNVTGVLKIKDEKAVLEHVSSDLFGGKLTLSGDVSTKADTPVFNMSLGMSAFDIAESFNGLELFKALTPIAGALQGKLNSNLAIGGNLNSDFTPNLATVSGKALAEILGSTIKPENSRALSLLGDKLSFIDLDKIDLNRLKTTLSFDNGTVSVKPFQIKYQDVVIDVAGSHGFDKTMKYSATFQVPAKYLGSDVENALSKIGDNKGSESIMVPVTANIAGTFTQPVVSTDLKQAVTNLTQQLVKQQQDKLVKQGKDEIKNALGNLLGGNRSADSVKAAPGKDSAAVKKGDDIKKAAENAFKNLFGKKKKDTAH</sequence>
<dbReference type="PANTHER" id="PTHR30441">
    <property type="entry name" value="DUF748 DOMAIN-CONTAINING PROTEIN"/>
    <property type="match status" value="1"/>
</dbReference>
<protein>
    <submittedName>
        <fullName evidence="2">AsmA family protein</fullName>
    </submittedName>
</protein>
<dbReference type="PANTHER" id="PTHR30441:SF8">
    <property type="entry name" value="DUF748 DOMAIN-CONTAINING PROTEIN"/>
    <property type="match status" value="1"/>
</dbReference>
<reference evidence="2 3" key="1">
    <citation type="journal article" date="2018" name="Int. J. Syst. Evol. Microbiol.">
        <title>Zhouia spongiae sp. nov., isolated from a marine sponge.</title>
        <authorList>
            <person name="Zhuang L."/>
            <person name="Lin B."/>
            <person name="Qin F."/>
            <person name="Luo L."/>
        </authorList>
    </citation>
    <scope>NUCLEOTIDE SEQUENCE [LARGE SCALE GENOMIC DNA]</scope>
    <source>
        <strain evidence="2 3">HN-Y44</strain>
    </source>
</reference>
<evidence type="ECO:0000313" key="2">
    <source>
        <dbReference type="EMBL" id="UNY99214.1"/>
    </source>
</evidence>
<gene>
    <name evidence="2" type="ORF">MQE36_02425</name>
</gene>
<dbReference type="EMBL" id="CP094326">
    <property type="protein sequence ID" value="UNY99214.1"/>
    <property type="molecule type" value="Genomic_DNA"/>
</dbReference>
<feature type="transmembrane region" description="Helical" evidence="1">
    <location>
        <begin position="7"/>
        <end position="28"/>
    </location>
</feature>
<organism evidence="2 3">
    <name type="scientific">Zhouia spongiae</name>
    <dbReference type="NCBI Taxonomy" id="2202721"/>
    <lineage>
        <taxon>Bacteria</taxon>
        <taxon>Pseudomonadati</taxon>
        <taxon>Bacteroidota</taxon>
        <taxon>Flavobacteriia</taxon>
        <taxon>Flavobacteriales</taxon>
        <taxon>Flavobacteriaceae</taxon>
        <taxon>Zhouia</taxon>
    </lineage>
</organism>
<accession>A0ABY3YN55</accession>
<proteinExistence type="predicted"/>
<dbReference type="Proteomes" id="UP000829476">
    <property type="component" value="Chromosome"/>
</dbReference>
<keyword evidence="1" id="KW-0812">Transmembrane</keyword>
<evidence type="ECO:0000256" key="1">
    <source>
        <dbReference type="SAM" id="Phobius"/>
    </source>
</evidence>